<accession>A0A9X2Q307</accession>
<proteinExistence type="predicted"/>
<protein>
    <submittedName>
        <fullName evidence="1">Uncharacterized protein</fullName>
    </submittedName>
</protein>
<evidence type="ECO:0000313" key="1">
    <source>
        <dbReference type="EMBL" id="MCS3710326.1"/>
    </source>
</evidence>
<organism evidence="1 2">
    <name type="scientific">Salinibacter ruber</name>
    <dbReference type="NCBI Taxonomy" id="146919"/>
    <lineage>
        <taxon>Bacteria</taxon>
        <taxon>Pseudomonadati</taxon>
        <taxon>Rhodothermota</taxon>
        <taxon>Rhodothermia</taxon>
        <taxon>Rhodothermales</taxon>
        <taxon>Salinibacteraceae</taxon>
        <taxon>Salinibacter</taxon>
    </lineage>
</organism>
<dbReference type="EMBL" id="JANUAE010000006">
    <property type="protein sequence ID" value="MCS3710326.1"/>
    <property type="molecule type" value="Genomic_DNA"/>
</dbReference>
<gene>
    <name evidence="1" type="ORF">GGP61_001936</name>
</gene>
<evidence type="ECO:0000313" key="2">
    <source>
        <dbReference type="Proteomes" id="UP001155057"/>
    </source>
</evidence>
<reference evidence="1" key="1">
    <citation type="submission" date="2022-08" db="EMBL/GenBank/DDBJ databases">
        <title>Genomic Encyclopedia of Type Strains, Phase V (KMG-V): Genome sequencing to study the core and pangenomes of soil and plant-associated prokaryotes.</title>
        <authorList>
            <person name="Whitman W."/>
        </authorList>
    </citation>
    <scope>NUCLEOTIDE SEQUENCE</scope>
    <source>
        <strain evidence="1">SP3049</strain>
    </source>
</reference>
<name>A0A9X2Q307_9BACT</name>
<comment type="caution">
    <text evidence="1">The sequence shown here is derived from an EMBL/GenBank/DDBJ whole genome shotgun (WGS) entry which is preliminary data.</text>
</comment>
<sequence length="37" mass="4328">MLEHYLTHRQAAPVFNSGLPCYEKFMQKNTTKSNITK</sequence>
<dbReference type="AlphaFoldDB" id="A0A9X2Q307"/>
<dbReference type="Proteomes" id="UP001155057">
    <property type="component" value="Unassembled WGS sequence"/>
</dbReference>